<dbReference type="CDD" id="cd00317">
    <property type="entry name" value="cyclophilin"/>
    <property type="match status" value="1"/>
</dbReference>
<evidence type="ECO:0000313" key="12">
    <source>
        <dbReference type="Proteomes" id="UP001224325"/>
    </source>
</evidence>
<feature type="domain" description="PPIase FKBP-type" evidence="9">
    <location>
        <begin position="269"/>
        <end position="374"/>
    </location>
</feature>
<evidence type="ECO:0000256" key="2">
    <source>
        <dbReference type="ARBA" id="ARBA00007365"/>
    </source>
</evidence>
<evidence type="ECO:0000256" key="7">
    <source>
        <dbReference type="SAM" id="Coils"/>
    </source>
</evidence>
<dbReference type="EC" id="5.2.1.8" evidence="3 6"/>
<evidence type="ECO:0000256" key="6">
    <source>
        <dbReference type="PROSITE-ProRule" id="PRU00277"/>
    </source>
</evidence>
<keyword evidence="7" id="KW-0175">Coiled coil</keyword>
<dbReference type="InterPro" id="IPR029000">
    <property type="entry name" value="Cyclophilin-like_dom_sf"/>
</dbReference>
<dbReference type="PANTHER" id="PTHR45625">
    <property type="entry name" value="PEPTIDYL-PROLYL CIS-TRANS ISOMERASE-RELATED"/>
    <property type="match status" value="1"/>
</dbReference>
<dbReference type="KEGG" id="mlil:QLS71_003290"/>
<keyword evidence="4 6" id="KW-0697">Rotamase</keyword>
<dbReference type="InterPro" id="IPR020892">
    <property type="entry name" value="Cyclophilin-type_PPIase_CS"/>
</dbReference>
<reference evidence="11" key="1">
    <citation type="submission" date="2024-04" db="EMBL/GenBank/DDBJ databases">
        <title>Mariniflexile litorale, isolated from the shallow sediments of the Sea of Japan.</title>
        <authorList>
            <person name="Romanenko L."/>
            <person name="Isaeva M."/>
        </authorList>
    </citation>
    <scope>NUCLEOTIDE SEQUENCE [LARGE SCALE GENOMIC DNA]</scope>
    <source>
        <strain evidence="11">KMM 9835</strain>
    </source>
</reference>
<evidence type="ECO:0000256" key="1">
    <source>
        <dbReference type="ARBA" id="ARBA00000971"/>
    </source>
</evidence>
<dbReference type="SUPFAM" id="SSF54534">
    <property type="entry name" value="FKBP-like"/>
    <property type="match status" value="1"/>
</dbReference>
<dbReference type="PROSITE" id="PS51257">
    <property type="entry name" value="PROKAR_LIPOPROTEIN"/>
    <property type="match status" value="1"/>
</dbReference>
<dbReference type="GO" id="GO:0006457">
    <property type="term" value="P:protein folding"/>
    <property type="evidence" value="ECO:0007669"/>
    <property type="project" value="InterPro"/>
</dbReference>
<dbReference type="InterPro" id="IPR001179">
    <property type="entry name" value="PPIase_FKBP_dom"/>
</dbReference>
<evidence type="ECO:0000256" key="3">
    <source>
        <dbReference type="ARBA" id="ARBA00013194"/>
    </source>
</evidence>
<evidence type="ECO:0000313" key="11">
    <source>
        <dbReference type="EMBL" id="XBL15047.1"/>
    </source>
</evidence>
<dbReference type="InterPro" id="IPR044666">
    <property type="entry name" value="Cyclophilin_A-like"/>
</dbReference>
<dbReference type="Gene3D" id="3.10.50.40">
    <property type="match status" value="1"/>
</dbReference>
<gene>
    <name evidence="11" type="ORF">QLS71_003290</name>
</gene>
<dbReference type="PROSITE" id="PS00170">
    <property type="entry name" value="CSA_PPIASE_1"/>
    <property type="match status" value="1"/>
</dbReference>
<feature type="signal peptide" evidence="8">
    <location>
        <begin position="1"/>
        <end position="24"/>
    </location>
</feature>
<evidence type="ECO:0000256" key="8">
    <source>
        <dbReference type="SAM" id="SignalP"/>
    </source>
</evidence>
<dbReference type="GO" id="GO:0003755">
    <property type="term" value="F:peptidyl-prolyl cis-trans isomerase activity"/>
    <property type="evidence" value="ECO:0007669"/>
    <property type="project" value="UniProtKB-KW"/>
</dbReference>
<comment type="similarity">
    <text evidence="2">Belongs to the cyclophilin-type PPIase family.</text>
</comment>
<dbReference type="Gene3D" id="2.40.100.10">
    <property type="entry name" value="Cyclophilin-like"/>
    <property type="match status" value="1"/>
</dbReference>
<evidence type="ECO:0000259" key="9">
    <source>
        <dbReference type="PROSITE" id="PS50059"/>
    </source>
</evidence>
<sequence length="375" mass="41619">MTPLKHFFKALLVTVVIVITSCKAQYPDLEDGIYAEFVTTKGIMVAKLAYDKTPITVANFVSLAEGTNTMVDSAFREKDFYNGLIFHRVMDKFMIQGGDPTGTGSGGPGYLFMDEFHPDLKHDKPGILSMANSGPKTNGSQFFITEVPKPHLDNVHSIFGELVIGLDIQDSISNVKTGPGNKPIEDVVIEELNIIRKGKSAKNFDAQDVFVNHFAKAEKLEKEKIAKAEALLKDTKKRFTKQQEQATTLASGLKYIVTKKGTGKDLKETSKVLTNYSLYLEDGKILDTNQLDIAEIFGIVNNHRKEANQYQPIVADLSPNAQMIAGFKEGLQQLREGDKATLFIPYHLGYGETGNRSIPPRTNLIFEVEVLKLQK</sequence>
<accession>A0AAU7EHV4</accession>
<evidence type="ECO:0000256" key="5">
    <source>
        <dbReference type="ARBA" id="ARBA00023235"/>
    </source>
</evidence>
<feature type="chain" id="PRO_5043526254" description="peptidylprolyl isomerase" evidence="8">
    <location>
        <begin position="25"/>
        <end position="375"/>
    </location>
</feature>
<dbReference type="Pfam" id="PF00160">
    <property type="entry name" value="Pro_isomerase"/>
    <property type="match status" value="1"/>
</dbReference>
<keyword evidence="8" id="KW-0732">Signal</keyword>
<keyword evidence="5 6" id="KW-0413">Isomerase</keyword>
<proteinExistence type="inferred from homology"/>
<comment type="catalytic activity">
    <reaction evidence="1 6">
        <text>[protein]-peptidylproline (omega=180) = [protein]-peptidylproline (omega=0)</text>
        <dbReference type="Rhea" id="RHEA:16237"/>
        <dbReference type="Rhea" id="RHEA-COMP:10747"/>
        <dbReference type="Rhea" id="RHEA-COMP:10748"/>
        <dbReference type="ChEBI" id="CHEBI:83833"/>
        <dbReference type="ChEBI" id="CHEBI:83834"/>
        <dbReference type="EC" id="5.2.1.8"/>
    </reaction>
</comment>
<organism evidence="11 12">
    <name type="scientific">Mariniflexile litorale</name>
    <dbReference type="NCBI Taxonomy" id="3045158"/>
    <lineage>
        <taxon>Bacteria</taxon>
        <taxon>Pseudomonadati</taxon>
        <taxon>Bacteroidota</taxon>
        <taxon>Flavobacteriia</taxon>
        <taxon>Flavobacteriales</taxon>
        <taxon>Flavobacteriaceae</taxon>
        <taxon>Mariniflexile</taxon>
    </lineage>
</organism>
<dbReference type="InterPro" id="IPR046357">
    <property type="entry name" value="PPIase_dom_sf"/>
</dbReference>
<keyword evidence="12" id="KW-1185">Reference proteome</keyword>
<dbReference type="Pfam" id="PF00254">
    <property type="entry name" value="FKBP_C"/>
    <property type="match status" value="1"/>
</dbReference>
<evidence type="ECO:0000259" key="10">
    <source>
        <dbReference type="PROSITE" id="PS50072"/>
    </source>
</evidence>
<dbReference type="Proteomes" id="UP001224325">
    <property type="component" value="Chromosome"/>
</dbReference>
<dbReference type="PRINTS" id="PR00153">
    <property type="entry name" value="CSAPPISMRASE"/>
</dbReference>
<dbReference type="EMBL" id="CP155618">
    <property type="protein sequence ID" value="XBL15047.1"/>
    <property type="molecule type" value="Genomic_DNA"/>
</dbReference>
<dbReference type="InterPro" id="IPR002130">
    <property type="entry name" value="Cyclophilin-type_PPIase_dom"/>
</dbReference>
<dbReference type="PROSITE" id="PS50059">
    <property type="entry name" value="FKBP_PPIASE"/>
    <property type="match status" value="1"/>
</dbReference>
<protein>
    <recommendedName>
        <fullName evidence="3 6">peptidylprolyl isomerase</fullName>
        <ecNumber evidence="3 6">5.2.1.8</ecNumber>
    </recommendedName>
</protein>
<dbReference type="PANTHER" id="PTHR45625:SF4">
    <property type="entry name" value="PEPTIDYLPROLYL ISOMERASE DOMAIN AND WD REPEAT-CONTAINING PROTEIN 1"/>
    <property type="match status" value="1"/>
</dbReference>
<name>A0AAU7EHV4_9FLAO</name>
<feature type="domain" description="PPIase cyclophilin-type" evidence="10">
    <location>
        <begin position="42"/>
        <end position="194"/>
    </location>
</feature>
<evidence type="ECO:0000256" key="4">
    <source>
        <dbReference type="ARBA" id="ARBA00023110"/>
    </source>
</evidence>
<dbReference type="RefSeq" id="WP_308990489.1">
    <property type="nucleotide sequence ID" value="NZ_CP155618.1"/>
</dbReference>
<dbReference type="AlphaFoldDB" id="A0AAU7EHV4"/>
<dbReference type="SUPFAM" id="SSF50891">
    <property type="entry name" value="Cyclophilin-like"/>
    <property type="match status" value="1"/>
</dbReference>
<feature type="coiled-coil region" evidence="7">
    <location>
        <begin position="218"/>
        <end position="245"/>
    </location>
</feature>
<dbReference type="PROSITE" id="PS50072">
    <property type="entry name" value="CSA_PPIASE_2"/>
    <property type="match status" value="1"/>
</dbReference>